<dbReference type="Gene3D" id="4.10.60.10">
    <property type="entry name" value="Zinc finger, CCHC-type"/>
    <property type="match status" value="1"/>
</dbReference>
<dbReference type="Pfam" id="PF14223">
    <property type="entry name" value="Retrotran_gag_2"/>
    <property type="match status" value="1"/>
</dbReference>
<dbReference type="PANTHER" id="PTHR48045">
    <property type="entry name" value="UDP-GLYCOSYLTRANSFERASE 72B1"/>
    <property type="match status" value="1"/>
</dbReference>
<keyword evidence="1" id="KW-0808">Transferase</keyword>
<reference evidence="5 6" key="1">
    <citation type="journal article" date="2022" name="G3 (Bethesda)">
        <title>Whole-genome sequence and methylome profiling of the almond [Prunus dulcis (Mill.) D.A. Webb] cultivar 'Nonpareil'.</title>
        <authorList>
            <person name="D'Amico-Willman K.M."/>
            <person name="Ouma W.Z."/>
            <person name="Meulia T."/>
            <person name="Sideli G.M."/>
            <person name="Gradziel T.M."/>
            <person name="Fresnedo-Ramirez J."/>
        </authorList>
    </citation>
    <scope>NUCLEOTIDE SEQUENCE [LARGE SCALE GENOMIC DNA]</scope>
    <source>
        <strain evidence="5">Clone GOH B32 T37-40</strain>
    </source>
</reference>
<keyword evidence="2" id="KW-0862">Zinc</keyword>
<gene>
    <name evidence="5" type="ORF">L3X38_030697</name>
</gene>
<keyword evidence="2" id="KW-0479">Metal-binding</keyword>
<dbReference type="PANTHER" id="PTHR48045:SF22">
    <property type="entry name" value="UDP-GLUCURONOSYL_UDP-GLUCOSYLTRANSFERASE"/>
    <property type="match status" value="1"/>
</dbReference>
<feature type="region of interest" description="Disordered" evidence="3">
    <location>
        <begin position="169"/>
        <end position="191"/>
    </location>
</feature>
<evidence type="ECO:0000313" key="6">
    <source>
        <dbReference type="Proteomes" id="UP001054821"/>
    </source>
</evidence>
<dbReference type="SUPFAM" id="SSF57756">
    <property type="entry name" value="Retrovirus zinc finger-like domains"/>
    <property type="match status" value="1"/>
</dbReference>
<dbReference type="GO" id="GO:0008270">
    <property type="term" value="F:zinc ion binding"/>
    <property type="evidence" value="ECO:0007669"/>
    <property type="project" value="UniProtKB-KW"/>
</dbReference>
<evidence type="ECO:0000313" key="5">
    <source>
        <dbReference type="EMBL" id="KAI5321626.1"/>
    </source>
</evidence>
<name>A0AAD4VBY7_PRUDU</name>
<dbReference type="Pfam" id="PF00098">
    <property type="entry name" value="zf-CCHC"/>
    <property type="match status" value="1"/>
</dbReference>
<dbReference type="InterPro" id="IPR001878">
    <property type="entry name" value="Znf_CCHC"/>
</dbReference>
<dbReference type="GO" id="GO:0003676">
    <property type="term" value="F:nucleic acid binding"/>
    <property type="evidence" value="ECO:0007669"/>
    <property type="project" value="InterPro"/>
</dbReference>
<sequence length="463" mass="52485">MYERKTAQNKASVIRRLVNLKYRDGRSVTKHLSDFQGLINLLTNMKMVLDDELQALVLLSSLPDSWDTLVVSLSNSAPQGVLTLDIVKDSMFNEEARRKEQGVIAESEALVSEYRGRTNNRKFHRRDKSKGRSRDGSRGRSKIRKDLECYHCGGIGHMKRECRLFKREQDRGNEKSDARHTTATTSDGNEAGRSQILGVPYLFIGSLIFTIFPNMSAIVPDLGIVWATRVASRRNIPVASLWPMSASVISEREDDEVLADLDFPTELNGDGLKMLKIKLEIVRSICKAQYLVSSSVYELEPEVFDNQKAKFDLPIYPFGPSIPYFELSKSPPTNHNYLYNWLDSQPRHSVLYISLGSFLSVSKAQMDEIVAGVQNSDARFLWVARGDASKLKDGDKGLVVSWCDQLWVLCHDSIGDQIPNAKKIVEDWKIGYRVLKKKVGATEHEHLVTREEIAEFVQRIMDL</sequence>
<evidence type="ECO:0000256" key="2">
    <source>
        <dbReference type="PROSITE-ProRule" id="PRU00047"/>
    </source>
</evidence>
<organism evidence="5 6">
    <name type="scientific">Prunus dulcis</name>
    <name type="common">Almond</name>
    <name type="synonym">Amygdalus dulcis</name>
    <dbReference type="NCBI Taxonomy" id="3755"/>
    <lineage>
        <taxon>Eukaryota</taxon>
        <taxon>Viridiplantae</taxon>
        <taxon>Streptophyta</taxon>
        <taxon>Embryophyta</taxon>
        <taxon>Tracheophyta</taxon>
        <taxon>Spermatophyta</taxon>
        <taxon>Magnoliopsida</taxon>
        <taxon>eudicotyledons</taxon>
        <taxon>Gunneridae</taxon>
        <taxon>Pentapetalae</taxon>
        <taxon>rosids</taxon>
        <taxon>fabids</taxon>
        <taxon>Rosales</taxon>
        <taxon>Rosaceae</taxon>
        <taxon>Amygdaloideae</taxon>
        <taxon>Amygdaleae</taxon>
        <taxon>Prunus</taxon>
    </lineage>
</organism>
<dbReference type="EMBL" id="JAJFAZ020000006">
    <property type="protein sequence ID" value="KAI5321626.1"/>
    <property type="molecule type" value="Genomic_DNA"/>
</dbReference>
<dbReference type="Gene3D" id="3.40.50.2000">
    <property type="entry name" value="Glycogen Phosphorylase B"/>
    <property type="match status" value="2"/>
</dbReference>
<feature type="domain" description="CCHC-type" evidence="4">
    <location>
        <begin position="149"/>
        <end position="163"/>
    </location>
</feature>
<feature type="region of interest" description="Disordered" evidence="3">
    <location>
        <begin position="116"/>
        <end position="140"/>
    </location>
</feature>
<accession>A0AAD4VBY7</accession>
<dbReference type="InterPro" id="IPR002213">
    <property type="entry name" value="UDP_glucos_trans"/>
</dbReference>
<dbReference type="SMART" id="SM00343">
    <property type="entry name" value="ZnF_C2HC"/>
    <property type="match status" value="1"/>
</dbReference>
<dbReference type="GO" id="GO:0008194">
    <property type="term" value="F:UDP-glycosyltransferase activity"/>
    <property type="evidence" value="ECO:0007669"/>
    <property type="project" value="InterPro"/>
</dbReference>
<proteinExistence type="predicted"/>
<comment type="caution">
    <text evidence="5">The sequence shown here is derived from an EMBL/GenBank/DDBJ whole genome shotgun (WGS) entry which is preliminary data.</text>
</comment>
<dbReference type="Proteomes" id="UP001054821">
    <property type="component" value="Chromosome 6"/>
</dbReference>
<feature type="compositionally biased region" description="Basic and acidic residues" evidence="3">
    <location>
        <begin position="130"/>
        <end position="140"/>
    </location>
</feature>
<protein>
    <recommendedName>
        <fullName evidence="4">CCHC-type domain-containing protein</fullName>
    </recommendedName>
</protein>
<keyword evidence="2" id="KW-0863">Zinc-finger</keyword>
<dbReference type="CDD" id="cd03784">
    <property type="entry name" value="GT1_Gtf-like"/>
    <property type="match status" value="1"/>
</dbReference>
<feature type="compositionally biased region" description="Basic and acidic residues" evidence="3">
    <location>
        <begin position="169"/>
        <end position="180"/>
    </location>
</feature>
<dbReference type="AlphaFoldDB" id="A0AAD4VBY7"/>
<evidence type="ECO:0000259" key="4">
    <source>
        <dbReference type="PROSITE" id="PS50158"/>
    </source>
</evidence>
<dbReference type="SUPFAM" id="SSF53756">
    <property type="entry name" value="UDP-Glycosyltransferase/glycogen phosphorylase"/>
    <property type="match status" value="1"/>
</dbReference>
<dbReference type="InterPro" id="IPR036875">
    <property type="entry name" value="Znf_CCHC_sf"/>
</dbReference>
<keyword evidence="6" id="KW-1185">Reference proteome</keyword>
<feature type="compositionally biased region" description="Basic residues" evidence="3">
    <location>
        <begin position="118"/>
        <end position="129"/>
    </location>
</feature>
<evidence type="ECO:0000256" key="3">
    <source>
        <dbReference type="SAM" id="MobiDB-lite"/>
    </source>
</evidence>
<evidence type="ECO:0000256" key="1">
    <source>
        <dbReference type="ARBA" id="ARBA00022679"/>
    </source>
</evidence>
<dbReference type="PROSITE" id="PS50158">
    <property type="entry name" value="ZF_CCHC"/>
    <property type="match status" value="1"/>
</dbReference>